<evidence type="ECO:0000259" key="5">
    <source>
        <dbReference type="Pfam" id="PF01266"/>
    </source>
</evidence>
<protein>
    <submittedName>
        <fullName evidence="6">Sarcosine oxidase</fullName>
    </submittedName>
</protein>
<reference evidence="6 7" key="1">
    <citation type="submission" date="2019-06" db="EMBL/GenBank/DDBJ databases">
        <title>Sequencing the genomes of 1000 actinobacteria strains.</title>
        <authorList>
            <person name="Klenk H.-P."/>
        </authorList>
    </citation>
    <scope>NUCLEOTIDE SEQUENCE [LARGE SCALE GENOMIC DNA]</scope>
    <source>
        <strain evidence="6 7">DSM 18031</strain>
    </source>
</reference>
<gene>
    <name evidence="6" type="ORF">FB466_1872</name>
</gene>
<dbReference type="Gene3D" id="3.50.50.60">
    <property type="entry name" value="FAD/NAD(P)-binding domain"/>
    <property type="match status" value="1"/>
</dbReference>
<dbReference type="EMBL" id="VFPN01000002">
    <property type="protein sequence ID" value="TQM63603.1"/>
    <property type="molecule type" value="Genomic_DNA"/>
</dbReference>
<feature type="domain" description="FAD dependent oxidoreductase" evidence="5">
    <location>
        <begin position="23"/>
        <end position="376"/>
    </location>
</feature>
<dbReference type="RefSeq" id="WP_281285168.1">
    <property type="nucleotide sequence ID" value="NZ_BAAAYS010000028.1"/>
</dbReference>
<name>A0A543HZ31_9MICO</name>
<dbReference type="Pfam" id="PF01266">
    <property type="entry name" value="DAO"/>
    <property type="match status" value="1"/>
</dbReference>
<dbReference type="GO" id="GO:0008115">
    <property type="term" value="F:sarcosine oxidase activity"/>
    <property type="evidence" value="ECO:0007669"/>
    <property type="project" value="TreeGrafter"/>
</dbReference>
<dbReference type="PANTHER" id="PTHR10961:SF7">
    <property type="entry name" value="FAD DEPENDENT OXIDOREDUCTASE DOMAIN-CONTAINING PROTEIN"/>
    <property type="match status" value="1"/>
</dbReference>
<comment type="caution">
    <text evidence="6">The sequence shown here is derived from an EMBL/GenBank/DDBJ whole genome shotgun (WGS) entry which is preliminary data.</text>
</comment>
<keyword evidence="3" id="KW-0274">FAD</keyword>
<evidence type="ECO:0000256" key="3">
    <source>
        <dbReference type="ARBA" id="ARBA00022827"/>
    </source>
</evidence>
<accession>A0A543HZ31</accession>
<sequence length="416" mass="45222">MTTHEPAAQRSEVFSPGTAEQVDTIVIGGGAMGSAAAWQLATRGTEVLLLDRFGPEHQEGASHGASRNLNLSYAEPRYLRLLQRALPLWRELERETGAHLFDEVGVITHGGHPGLPRVREALHAHGFAAEILPAVEARSRWWGMRFEGDVLLTPQGGRLNADAAGVAMHAAATARGAEVRYHTRVTDIQIREDDRVVVTCDDGHRIVATRAVVAAGAWTQKLVGHLLPLPALRVSQEQPAHFLLVEDSREAEASARWPGFNHLPHPEDDWWYSPIYGMYTPGQGVKAGWHGVGTEVDPDHRDYRAEPVQLAALQRYVREWLPGADADRMAAVSCTYTTTPDENFILDRVGPLTIAAGFSGHGYKFVPAIGEMVADLALGTRAADPFFSLGREMVPAERGASVWRVEPATSATVGGA</sequence>
<dbReference type="SUPFAM" id="SSF54373">
    <property type="entry name" value="FAD-linked reductases, C-terminal domain"/>
    <property type="match status" value="1"/>
</dbReference>
<evidence type="ECO:0000256" key="2">
    <source>
        <dbReference type="ARBA" id="ARBA00022630"/>
    </source>
</evidence>
<evidence type="ECO:0000256" key="4">
    <source>
        <dbReference type="ARBA" id="ARBA00023002"/>
    </source>
</evidence>
<proteinExistence type="predicted"/>
<dbReference type="InterPro" id="IPR036188">
    <property type="entry name" value="FAD/NAD-bd_sf"/>
</dbReference>
<keyword evidence="4" id="KW-0560">Oxidoreductase</keyword>
<dbReference type="AlphaFoldDB" id="A0A543HZ31"/>
<dbReference type="PANTHER" id="PTHR10961">
    <property type="entry name" value="PEROXISOMAL SARCOSINE OXIDASE"/>
    <property type="match status" value="1"/>
</dbReference>
<evidence type="ECO:0000256" key="1">
    <source>
        <dbReference type="ARBA" id="ARBA00001974"/>
    </source>
</evidence>
<keyword evidence="7" id="KW-1185">Reference proteome</keyword>
<dbReference type="GO" id="GO:0050660">
    <property type="term" value="F:flavin adenine dinucleotide binding"/>
    <property type="evidence" value="ECO:0007669"/>
    <property type="project" value="InterPro"/>
</dbReference>
<dbReference type="Proteomes" id="UP000318331">
    <property type="component" value="Unassembled WGS sequence"/>
</dbReference>
<dbReference type="InterPro" id="IPR045170">
    <property type="entry name" value="MTOX"/>
</dbReference>
<evidence type="ECO:0000313" key="6">
    <source>
        <dbReference type="EMBL" id="TQM63603.1"/>
    </source>
</evidence>
<organism evidence="6 7">
    <name type="scientific">Klugiella xanthotipulae</name>
    <dbReference type="NCBI Taxonomy" id="244735"/>
    <lineage>
        <taxon>Bacteria</taxon>
        <taxon>Bacillati</taxon>
        <taxon>Actinomycetota</taxon>
        <taxon>Actinomycetes</taxon>
        <taxon>Micrococcales</taxon>
        <taxon>Microbacteriaceae</taxon>
        <taxon>Klugiella</taxon>
    </lineage>
</organism>
<dbReference type="SUPFAM" id="SSF51905">
    <property type="entry name" value="FAD/NAD(P)-binding domain"/>
    <property type="match status" value="1"/>
</dbReference>
<keyword evidence="2" id="KW-0285">Flavoprotein</keyword>
<evidence type="ECO:0000313" key="7">
    <source>
        <dbReference type="Proteomes" id="UP000318331"/>
    </source>
</evidence>
<comment type="cofactor">
    <cofactor evidence="1">
        <name>FAD</name>
        <dbReference type="ChEBI" id="CHEBI:57692"/>
    </cofactor>
</comment>
<dbReference type="Gene3D" id="3.30.9.10">
    <property type="entry name" value="D-Amino Acid Oxidase, subunit A, domain 2"/>
    <property type="match status" value="1"/>
</dbReference>
<dbReference type="InterPro" id="IPR006076">
    <property type="entry name" value="FAD-dep_OxRdtase"/>
</dbReference>